<dbReference type="AlphaFoldDB" id="A0AAX4PL50"/>
<accession>A0AAX4PL50</accession>
<evidence type="ECO:0000313" key="3">
    <source>
        <dbReference type="EMBL" id="WZN67117.1"/>
    </source>
</evidence>
<feature type="region of interest" description="Disordered" evidence="1">
    <location>
        <begin position="1"/>
        <end position="33"/>
    </location>
</feature>
<evidence type="ECO:0000313" key="4">
    <source>
        <dbReference type="Proteomes" id="UP001472866"/>
    </source>
</evidence>
<gene>
    <name evidence="3" type="ORF">HKI87_18g86890</name>
</gene>
<reference evidence="3 4" key="1">
    <citation type="submission" date="2024-03" db="EMBL/GenBank/DDBJ databases">
        <title>Complete genome sequence of the green alga Chloropicon roscoffensis RCC1871.</title>
        <authorList>
            <person name="Lemieux C."/>
            <person name="Pombert J.-F."/>
            <person name="Otis C."/>
            <person name="Turmel M."/>
        </authorList>
    </citation>
    <scope>NUCLEOTIDE SEQUENCE [LARGE SCALE GENOMIC DNA]</scope>
    <source>
        <strain evidence="3 4">RCC1871</strain>
    </source>
</reference>
<keyword evidence="4" id="KW-1185">Reference proteome</keyword>
<dbReference type="Proteomes" id="UP001472866">
    <property type="component" value="Chromosome 18"/>
</dbReference>
<dbReference type="EMBL" id="CP151518">
    <property type="protein sequence ID" value="WZN67117.1"/>
    <property type="molecule type" value="Genomic_DNA"/>
</dbReference>
<feature type="compositionally biased region" description="Polar residues" evidence="1">
    <location>
        <begin position="1"/>
        <end position="15"/>
    </location>
</feature>
<name>A0AAX4PL50_9CHLO</name>
<dbReference type="InterPro" id="IPR009500">
    <property type="entry name" value="DUF1118"/>
</dbReference>
<keyword evidence="2" id="KW-0812">Transmembrane</keyword>
<organism evidence="3 4">
    <name type="scientific">Chloropicon roscoffensis</name>
    <dbReference type="NCBI Taxonomy" id="1461544"/>
    <lineage>
        <taxon>Eukaryota</taxon>
        <taxon>Viridiplantae</taxon>
        <taxon>Chlorophyta</taxon>
        <taxon>Chloropicophyceae</taxon>
        <taxon>Chloropicales</taxon>
        <taxon>Chloropicaceae</taxon>
        <taxon>Chloropicon</taxon>
    </lineage>
</organism>
<evidence type="ECO:0000256" key="1">
    <source>
        <dbReference type="SAM" id="MobiDB-lite"/>
    </source>
</evidence>
<evidence type="ECO:0000256" key="2">
    <source>
        <dbReference type="SAM" id="Phobius"/>
    </source>
</evidence>
<feature type="transmembrane region" description="Helical" evidence="2">
    <location>
        <begin position="157"/>
        <end position="182"/>
    </location>
</feature>
<dbReference type="Pfam" id="PF06549">
    <property type="entry name" value="DUF1118"/>
    <property type="match status" value="1"/>
</dbReference>
<sequence length="190" mass="19579">MVTSARVSAGSTRSPRFNGGGSSVRRPTRSARLVERKVSATKGSRGVSIAFDNPLERGVAKQKKDATTEPPKLLTRVQELRLLSKLEEAGLLSAAEKAGVTLSTIEELGLLTKAEDLGLISAAVDRGTPGLLNAVALALFAAGPAAVYFLPEDTPTLVAVQAVVALVCVLGGSAAFGAATLLSKLQARTN</sequence>
<proteinExistence type="predicted"/>
<protein>
    <submittedName>
        <fullName evidence="3">DUF1118 domain-containing protein</fullName>
    </submittedName>
</protein>
<keyword evidence="2" id="KW-1133">Transmembrane helix</keyword>
<keyword evidence="2" id="KW-0472">Membrane</keyword>
<feature type="transmembrane region" description="Helical" evidence="2">
    <location>
        <begin position="131"/>
        <end position="151"/>
    </location>
</feature>